<dbReference type="RefSeq" id="WP_185066001.1">
    <property type="nucleotide sequence ID" value="NZ_BAABJP010000023.1"/>
</dbReference>
<evidence type="ECO:0000313" key="2">
    <source>
        <dbReference type="EMBL" id="GAA5161214.1"/>
    </source>
</evidence>
<dbReference type="InterPro" id="IPR012347">
    <property type="entry name" value="Ferritin-like"/>
</dbReference>
<accession>A0ABP9QFV9</accession>
<dbReference type="Proteomes" id="UP001428817">
    <property type="component" value="Unassembled WGS sequence"/>
</dbReference>
<proteinExistence type="predicted"/>
<feature type="domain" description="Iminophenyl-pyruvate dimer synthase" evidence="1">
    <location>
        <begin position="682"/>
        <end position="921"/>
    </location>
</feature>
<sequence length="1091" mass="119696">MSVFDLPRLHFAGVGYTRLPTGPRSGLLDLARNTPIAGSAPYPPTRSAGEYHDYLDRQGVRFEPDGTLTPDGRFGSVKGCNFGGNGHFWIDATVVSTEPHSGEMDTADAVVGRNLDLWGHYNDYLAATANRARVFDVDPASNWTTAVMVGQLGLGRSGRSHDVGYMVTGDVRGISPPRWQNPRHVRKRDEHPLSREFTRSVVYQFVVDKADGLHWLVEADRSTSVSALRELVDTGDVGGLVVQLALFNMATPVSNDAPDRWDMRGTLAPWRPGELRTYPAGRLLTAREPRRRGLDTPLHTMTVEVGAEHVTANMITAVPVESRAPAGDGRPTHPLGPSLDVGDLQLRTGAGRLLGIFPRAAYRDALFRLSSGVLSVARADGRHDDPDEPLRLCASDGTVLLTEEEVTVQSDQASLFLEHPNAASEQDFAAEIMVRSFVRGRPAPVEGIAVHQFFNPRGLPLDRRTSAPGARSTEVTVVELAAPRPGEQPRYASGCALCTDDSGSGWLAIRGARAGATQVLLLPPGSPLPRDPESEGSAALAYDNEDRLAYWSSAGFLSVRVLPDTWYLDDIPSHEITVDLLYREVFAYYELMYSFMGNEIFSLADPARVATNARLIWLVCDPRNRDNTSYMPPTRDMTRAQQNLLLRFMHATERTRPKPPLLAAGRPAITPIKTLGELSRALRQAATIELAAMLQYLFALWSLPTYAAGVAHVDRGEWTPEQLRLVCGDGPHTLDGGIRGALLNITREEMIHFLVINNIIMATGQSFYLPDIDFRTVNSRLPVPLDFCLEAFGRGSLQRFIALEQPYHLARDFSPGQSGMLAGDSAPCPYGSLSEFYAAIREAIQRIPDAIVVPAGRGGGEHHLFMRASVNATHPDYQLEVDDVSSAVFAIDFVTEHGEGQVIESVVPSEESHFDTFLKICEQLSSEYTTDPAGRRTPWAPAYPVMRNPTLRPDNLAADLVTNQEARAAMELFNRAYSLMLQLMAQHFGYLPDQSLRRSRLMNAAIDVMIGVLRPLAEHIVTLPSGRPGRTAGPSFELDREVQFIARPDVAATWIGARLMEVSADATKVAGLTETVPQLLRSLAAELRSMD</sequence>
<protein>
    <recommendedName>
        <fullName evidence="1">Iminophenyl-pyruvate dimer synthase domain-containing protein</fullName>
    </recommendedName>
</protein>
<dbReference type="InterPro" id="IPR026820">
    <property type="entry name" value="VioB/RebD_dom"/>
</dbReference>
<name>A0ABP9QFV9_9PSEU</name>
<reference evidence="3" key="1">
    <citation type="journal article" date="2019" name="Int. J. Syst. Evol. Microbiol.">
        <title>The Global Catalogue of Microorganisms (GCM) 10K type strain sequencing project: providing services to taxonomists for standard genome sequencing and annotation.</title>
        <authorList>
            <consortium name="The Broad Institute Genomics Platform"/>
            <consortium name="The Broad Institute Genome Sequencing Center for Infectious Disease"/>
            <person name="Wu L."/>
            <person name="Ma J."/>
        </authorList>
    </citation>
    <scope>NUCLEOTIDE SEQUENCE [LARGE SCALE GENOMIC DNA]</scope>
    <source>
        <strain evidence="3">JCM 18303</strain>
    </source>
</reference>
<dbReference type="Pfam" id="PF12902">
    <property type="entry name" value="Ferritin-like"/>
    <property type="match status" value="1"/>
</dbReference>
<evidence type="ECO:0000259" key="1">
    <source>
        <dbReference type="Pfam" id="PF12902"/>
    </source>
</evidence>
<evidence type="ECO:0000313" key="3">
    <source>
        <dbReference type="Proteomes" id="UP001428817"/>
    </source>
</evidence>
<dbReference type="Gene3D" id="1.20.1260.10">
    <property type="match status" value="1"/>
</dbReference>
<gene>
    <name evidence="2" type="ORF">GCM10023321_45090</name>
</gene>
<comment type="caution">
    <text evidence="2">The sequence shown here is derived from an EMBL/GenBank/DDBJ whole genome shotgun (WGS) entry which is preliminary data.</text>
</comment>
<dbReference type="EMBL" id="BAABJP010000023">
    <property type="protein sequence ID" value="GAA5161214.1"/>
    <property type="molecule type" value="Genomic_DNA"/>
</dbReference>
<keyword evidence="3" id="KW-1185">Reference proteome</keyword>
<organism evidence="2 3">
    <name type="scientific">Pseudonocardia eucalypti</name>
    <dbReference type="NCBI Taxonomy" id="648755"/>
    <lineage>
        <taxon>Bacteria</taxon>
        <taxon>Bacillati</taxon>
        <taxon>Actinomycetota</taxon>
        <taxon>Actinomycetes</taxon>
        <taxon>Pseudonocardiales</taxon>
        <taxon>Pseudonocardiaceae</taxon>
        <taxon>Pseudonocardia</taxon>
    </lineage>
</organism>